<proteinExistence type="predicted"/>
<keyword evidence="3" id="KW-1185">Reference proteome</keyword>
<accession>A0ABR4CK70</accession>
<keyword evidence="1" id="KW-0732">Signal</keyword>
<name>A0ABR4CK70_9HELO</name>
<organism evidence="2 3">
    <name type="scientific">Oculimacula yallundae</name>
    <dbReference type="NCBI Taxonomy" id="86028"/>
    <lineage>
        <taxon>Eukaryota</taxon>
        <taxon>Fungi</taxon>
        <taxon>Dikarya</taxon>
        <taxon>Ascomycota</taxon>
        <taxon>Pezizomycotina</taxon>
        <taxon>Leotiomycetes</taxon>
        <taxon>Helotiales</taxon>
        <taxon>Ploettnerulaceae</taxon>
        <taxon>Oculimacula</taxon>
    </lineage>
</organism>
<feature type="signal peptide" evidence="1">
    <location>
        <begin position="1"/>
        <end position="18"/>
    </location>
</feature>
<gene>
    <name evidence="2" type="ORF">VTL71DRAFT_13180</name>
</gene>
<evidence type="ECO:0000313" key="2">
    <source>
        <dbReference type="EMBL" id="KAL2070154.1"/>
    </source>
</evidence>
<evidence type="ECO:0000313" key="3">
    <source>
        <dbReference type="Proteomes" id="UP001595075"/>
    </source>
</evidence>
<evidence type="ECO:0000256" key="1">
    <source>
        <dbReference type="SAM" id="SignalP"/>
    </source>
</evidence>
<protein>
    <submittedName>
        <fullName evidence="2">Uncharacterized protein</fullName>
    </submittedName>
</protein>
<feature type="chain" id="PRO_5045636068" evidence="1">
    <location>
        <begin position="19"/>
        <end position="316"/>
    </location>
</feature>
<dbReference type="EMBL" id="JAZHXI010000006">
    <property type="protein sequence ID" value="KAL2070154.1"/>
    <property type="molecule type" value="Genomic_DNA"/>
</dbReference>
<dbReference type="Proteomes" id="UP001595075">
    <property type="component" value="Unassembled WGS sequence"/>
</dbReference>
<reference evidence="2 3" key="1">
    <citation type="journal article" date="2024" name="Commun. Biol.">
        <title>Comparative genomic analysis of thermophilic fungi reveals convergent evolutionary adaptations and gene losses.</title>
        <authorList>
            <person name="Steindorff A.S."/>
            <person name="Aguilar-Pontes M.V."/>
            <person name="Robinson A.J."/>
            <person name="Andreopoulos B."/>
            <person name="LaButti K."/>
            <person name="Kuo A."/>
            <person name="Mondo S."/>
            <person name="Riley R."/>
            <person name="Otillar R."/>
            <person name="Haridas S."/>
            <person name="Lipzen A."/>
            <person name="Grimwood J."/>
            <person name="Schmutz J."/>
            <person name="Clum A."/>
            <person name="Reid I.D."/>
            <person name="Moisan M.C."/>
            <person name="Butler G."/>
            <person name="Nguyen T.T.M."/>
            <person name="Dewar K."/>
            <person name="Conant G."/>
            <person name="Drula E."/>
            <person name="Henrissat B."/>
            <person name="Hansel C."/>
            <person name="Singer S."/>
            <person name="Hutchinson M.I."/>
            <person name="de Vries R.P."/>
            <person name="Natvig D.O."/>
            <person name="Powell A.J."/>
            <person name="Tsang A."/>
            <person name="Grigoriev I.V."/>
        </authorList>
    </citation>
    <scope>NUCLEOTIDE SEQUENCE [LARGE SCALE GENOMIC DNA]</scope>
    <source>
        <strain evidence="2 3">CBS 494.80</strain>
    </source>
</reference>
<comment type="caution">
    <text evidence="2">The sequence shown here is derived from an EMBL/GenBank/DDBJ whole genome shotgun (WGS) entry which is preliminary data.</text>
</comment>
<sequence length="316" mass="35679">MFLFQLRVLGWFAIVAGAFSQQSHALLTAEPRDINPSLEAFITDLPIAKSVPFSTTSPITPRAVEELKWRTKGHTEKDKIRAIQCILDKELDQSKPHPLLREFMPSRTYPTAIYAKFDSKEFKIGNAGIFLEGCTVLCAISEDGVYMAHYWRTPGFIGYTDKNNPKKSFKVNFQGEVLDFIHNGMEAIKENPEEAGSPDVNIPASPSLTKENGLKKGNTRVFVYTPSLVPSGDPEFADKIERIRKTIVDEQTGLGKIASWEVQTYQNGDDDPLVRVLFEYDPTDSDGRIRLFFDTNQVFDIKEFKTKGLTGWDKNQ</sequence>